<proteinExistence type="predicted"/>
<dbReference type="AlphaFoldDB" id="A0A1Y0B222"/>
<organism evidence="1">
    <name type="scientific">Utricularia reniformis</name>
    <dbReference type="NCBI Taxonomy" id="192314"/>
    <lineage>
        <taxon>Eukaryota</taxon>
        <taxon>Viridiplantae</taxon>
        <taxon>Streptophyta</taxon>
        <taxon>Embryophyta</taxon>
        <taxon>Tracheophyta</taxon>
        <taxon>Spermatophyta</taxon>
        <taxon>Magnoliopsida</taxon>
        <taxon>eudicotyledons</taxon>
        <taxon>Gunneridae</taxon>
        <taxon>Pentapetalae</taxon>
        <taxon>asterids</taxon>
        <taxon>lamiids</taxon>
        <taxon>Lamiales</taxon>
        <taxon>Lentibulariaceae</taxon>
        <taxon>Utricularia</taxon>
    </lineage>
</organism>
<geneLocation type="mitochondrion" evidence="1"/>
<sequence>MQARDCCFHCCLHSVKCIRLCLYLHCWIERRDCKVKGSRLNKNLTEDPSIWVYYFIYLKINCYWCLLWC</sequence>
<evidence type="ECO:0000313" key="1">
    <source>
        <dbReference type="EMBL" id="ART31496.1"/>
    </source>
</evidence>
<protein>
    <submittedName>
        <fullName evidence="1">Uncharacterized protein</fullName>
    </submittedName>
</protein>
<gene>
    <name evidence="1" type="ORF">AEK19_MT1292</name>
</gene>
<reference evidence="1" key="1">
    <citation type="submission" date="2017-03" db="EMBL/GenBank/DDBJ databases">
        <title>The mitochondrial genome of the carnivorous plant Utricularia reniformis (Lentibulariaceae): structure, comparative analysis and evolutionary landmarks.</title>
        <authorList>
            <person name="Silva S.R."/>
            <person name="Alvarenga D.O."/>
            <person name="Michael T.P."/>
            <person name="Miranda V.F.O."/>
            <person name="Varani A.M."/>
        </authorList>
    </citation>
    <scope>NUCLEOTIDE SEQUENCE</scope>
</reference>
<dbReference type="EMBL" id="KY774314">
    <property type="protein sequence ID" value="ART31496.1"/>
    <property type="molecule type" value="Genomic_DNA"/>
</dbReference>
<keyword evidence="1" id="KW-0496">Mitochondrion</keyword>
<name>A0A1Y0B222_9LAMI</name>
<accession>A0A1Y0B222</accession>